<dbReference type="FunFam" id="2.60.40.10:FF:000503">
    <property type="entry name" value="Hemicentin 1"/>
    <property type="match status" value="1"/>
</dbReference>
<reference evidence="4 5" key="1">
    <citation type="submission" date="2019-09" db="EMBL/GenBank/DDBJ databases">
        <title>Bird 10,000 Genomes (B10K) Project - Family phase.</title>
        <authorList>
            <person name="Zhang G."/>
        </authorList>
    </citation>
    <scope>NUCLEOTIDE SEQUENCE [LARGE SCALE GENOMIC DNA]</scope>
    <source>
        <strain evidence="4">B10K-DU-001-22</strain>
        <tissue evidence="4">Muscle</tissue>
    </source>
</reference>
<comment type="caution">
    <text evidence="4">The sequence shown here is derived from an EMBL/GenBank/DDBJ whole genome shotgun (WGS) entry which is preliminary data.</text>
</comment>
<dbReference type="InterPro" id="IPR003598">
    <property type="entry name" value="Ig_sub2"/>
</dbReference>
<sequence>GEDSRSFHVSIQGTPPSITSAGEIPIITAVAGGQLLLECPEGTEPHPNIEWHREGSLLQEDARRQVLAQGRFLQLRAVAAADGGEYSCRATSSPGATSPRVRVRVHG</sequence>
<dbReference type="PANTHER" id="PTHR10075:SF14">
    <property type="entry name" value="CELL ADHESION MOLECULE DSCAM2-RELATED"/>
    <property type="match status" value="1"/>
</dbReference>
<name>A0A7K5LFK1_VIRAL</name>
<organism evidence="4 5">
    <name type="scientific">Vireo altiloquus</name>
    <name type="common">Black-whiskered vireo</name>
    <name type="synonym">Muscicapa altiloqua</name>
    <dbReference type="NCBI Taxonomy" id="34956"/>
    <lineage>
        <taxon>Eukaryota</taxon>
        <taxon>Metazoa</taxon>
        <taxon>Chordata</taxon>
        <taxon>Craniata</taxon>
        <taxon>Vertebrata</taxon>
        <taxon>Euteleostomi</taxon>
        <taxon>Archelosauria</taxon>
        <taxon>Archosauria</taxon>
        <taxon>Dinosauria</taxon>
        <taxon>Saurischia</taxon>
        <taxon>Theropoda</taxon>
        <taxon>Coelurosauria</taxon>
        <taxon>Aves</taxon>
        <taxon>Neognathae</taxon>
        <taxon>Neoaves</taxon>
        <taxon>Telluraves</taxon>
        <taxon>Australaves</taxon>
        <taxon>Passeriformes</taxon>
        <taxon>Corvoidea</taxon>
        <taxon>Vireonidae</taxon>
        <taxon>Vireoninae</taxon>
        <taxon>Vireo</taxon>
    </lineage>
</organism>
<proteinExistence type="predicted"/>
<feature type="domain" description="Ig-like" evidence="3">
    <location>
        <begin position="16"/>
        <end position="104"/>
    </location>
</feature>
<feature type="non-terminal residue" evidence="4">
    <location>
        <position position="107"/>
    </location>
</feature>
<evidence type="ECO:0000256" key="2">
    <source>
        <dbReference type="SAM" id="MobiDB-lite"/>
    </source>
</evidence>
<dbReference type="Pfam" id="PF07679">
    <property type="entry name" value="I-set"/>
    <property type="match status" value="1"/>
</dbReference>
<dbReference type="Gene3D" id="2.60.40.10">
    <property type="entry name" value="Immunoglobulins"/>
    <property type="match status" value="1"/>
</dbReference>
<dbReference type="EMBL" id="VZRF01011307">
    <property type="protein sequence ID" value="NWT17206.1"/>
    <property type="molecule type" value="Genomic_DNA"/>
</dbReference>
<dbReference type="SMART" id="SM00409">
    <property type="entry name" value="IG"/>
    <property type="match status" value="1"/>
</dbReference>
<evidence type="ECO:0000256" key="1">
    <source>
        <dbReference type="ARBA" id="ARBA00023319"/>
    </source>
</evidence>
<dbReference type="InterPro" id="IPR007110">
    <property type="entry name" value="Ig-like_dom"/>
</dbReference>
<keyword evidence="1" id="KW-0393">Immunoglobulin domain</keyword>
<dbReference type="SMART" id="SM00408">
    <property type="entry name" value="IGc2"/>
    <property type="match status" value="1"/>
</dbReference>
<evidence type="ECO:0000313" key="4">
    <source>
        <dbReference type="EMBL" id="NWT17206.1"/>
    </source>
</evidence>
<feature type="non-terminal residue" evidence="4">
    <location>
        <position position="1"/>
    </location>
</feature>
<dbReference type="InterPro" id="IPR013098">
    <property type="entry name" value="Ig_I-set"/>
</dbReference>
<feature type="region of interest" description="Disordered" evidence="2">
    <location>
        <begin position="1"/>
        <end position="20"/>
    </location>
</feature>
<accession>A0A7K5LFK1</accession>
<dbReference type="PANTHER" id="PTHR10075">
    <property type="entry name" value="BASIGIN RELATED"/>
    <property type="match status" value="1"/>
</dbReference>
<feature type="compositionally biased region" description="Polar residues" evidence="2">
    <location>
        <begin position="7"/>
        <end position="20"/>
    </location>
</feature>
<evidence type="ECO:0000259" key="3">
    <source>
        <dbReference type="PROSITE" id="PS50835"/>
    </source>
</evidence>
<dbReference type="InterPro" id="IPR013783">
    <property type="entry name" value="Ig-like_fold"/>
</dbReference>
<gene>
    <name evidence="4" type="primary">Hmcn2_1</name>
    <name evidence="4" type="ORF">VIRALT_R16053</name>
</gene>
<dbReference type="InterPro" id="IPR003599">
    <property type="entry name" value="Ig_sub"/>
</dbReference>
<keyword evidence="5" id="KW-1185">Reference proteome</keyword>
<protein>
    <submittedName>
        <fullName evidence="4">HMCN2 protein</fullName>
    </submittedName>
</protein>
<dbReference type="AlphaFoldDB" id="A0A7K5LFK1"/>
<dbReference type="Proteomes" id="UP000589495">
    <property type="component" value="Unassembled WGS sequence"/>
</dbReference>
<feature type="region of interest" description="Disordered" evidence="2">
    <location>
        <begin position="86"/>
        <end position="107"/>
    </location>
</feature>
<dbReference type="PROSITE" id="PS50835">
    <property type="entry name" value="IG_LIKE"/>
    <property type="match status" value="1"/>
</dbReference>
<dbReference type="SUPFAM" id="SSF48726">
    <property type="entry name" value="Immunoglobulin"/>
    <property type="match status" value="1"/>
</dbReference>
<dbReference type="InterPro" id="IPR036179">
    <property type="entry name" value="Ig-like_dom_sf"/>
</dbReference>
<evidence type="ECO:0000313" key="5">
    <source>
        <dbReference type="Proteomes" id="UP000589495"/>
    </source>
</evidence>